<feature type="region of interest" description="Disordered" evidence="1">
    <location>
        <begin position="235"/>
        <end position="262"/>
    </location>
</feature>
<dbReference type="EMBL" id="CM029045">
    <property type="protein sequence ID" value="KAG2601067.1"/>
    <property type="molecule type" value="Genomic_DNA"/>
</dbReference>
<dbReference type="AlphaFoldDB" id="A0A8T0SSI1"/>
<sequence>MDLLDMLAVRFHFGGHFVNHENKREYIGGREAMSYIDRDKVSLPEVVGHLRDHLNVFEGVLLHWLFPGMELHDGLRVLVDDRACQFMSDSIVELGVADIFVQDAPVENGSGNDSDRERNVSDFEDELVDMQEKMSKDDCVEVMTEEKPSRRRQQSREEVEKQIKRMQEFYRSPSKKGKKVIVAMPSNKDDVSAESEDSDYMPGDDCSSEEDDEAADILRKFRAFKKKLRNGEMATLDDVLLGSQASKGTQEEVESEGYGTPY</sequence>
<organism evidence="3 4">
    <name type="scientific">Panicum virgatum</name>
    <name type="common">Blackwell switchgrass</name>
    <dbReference type="NCBI Taxonomy" id="38727"/>
    <lineage>
        <taxon>Eukaryota</taxon>
        <taxon>Viridiplantae</taxon>
        <taxon>Streptophyta</taxon>
        <taxon>Embryophyta</taxon>
        <taxon>Tracheophyta</taxon>
        <taxon>Spermatophyta</taxon>
        <taxon>Magnoliopsida</taxon>
        <taxon>Liliopsida</taxon>
        <taxon>Poales</taxon>
        <taxon>Poaceae</taxon>
        <taxon>PACMAD clade</taxon>
        <taxon>Panicoideae</taxon>
        <taxon>Panicodae</taxon>
        <taxon>Paniceae</taxon>
        <taxon>Panicinae</taxon>
        <taxon>Panicum</taxon>
        <taxon>Panicum sect. Hiantes</taxon>
    </lineage>
</organism>
<protein>
    <recommendedName>
        <fullName evidence="2">PB1-like domain-containing protein</fullName>
    </recommendedName>
</protein>
<dbReference type="InterPro" id="IPR058594">
    <property type="entry name" value="PB1-like_dom_pln"/>
</dbReference>
<dbReference type="Proteomes" id="UP000823388">
    <property type="component" value="Chromosome 5K"/>
</dbReference>
<accession>A0A8T0SSI1</accession>
<evidence type="ECO:0000256" key="1">
    <source>
        <dbReference type="SAM" id="MobiDB-lite"/>
    </source>
</evidence>
<feature type="domain" description="PB1-like" evidence="2">
    <location>
        <begin position="6"/>
        <end position="90"/>
    </location>
</feature>
<name>A0A8T0SSI1_PANVG</name>
<reference evidence="3 4" key="1">
    <citation type="submission" date="2020-05" db="EMBL/GenBank/DDBJ databases">
        <title>WGS assembly of Panicum virgatum.</title>
        <authorList>
            <person name="Lovell J.T."/>
            <person name="Jenkins J."/>
            <person name="Shu S."/>
            <person name="Juenger T.E."/>
            <person name="Schmutz J."/>
        </authorList>
    </citation>
    <scope>NUCLEOTIDE SEQUENCE [LARGE SCALE GENOMIC DNA]</scope>
    <source>
        <strain evidence="4">cv. AP13</strain>
    </source>
</reference>
<evidence type="ECO:0000313" key="4">
    <source>
        <dbReference type="Proteomes" id="UP000823388"/>
    </source>
</evidence>
<dbReference type="Pfam" id="PF26130">
    <property type="entry name" value="PB1-like"/>
    <property type="match status" value="1"/>
</dbReference>
<feature type="region of interest" description="Disordered" evidence="1">
    <location>
        <begin position="187"/>
        <end position="212"/>
    </location>
</feature>
<keyword evidence="4" id="KW-1185">Reference proteome</keyword>
<proteinExistence type="predicted"/>
<gene>
    <name evidence="3" type="ORF">PVAP13_5KG567407</name>
</gene>
<comment type="caution">
    <text evidence="3">The sequence shown here is derived from an EMBL/GenBank/DDBJ whole genome shotgun (WGS) entry which is preliminary data.</text>
</comment>
<evidence type="ECO:0000313" key="3">
    <source>
        <dbReference type="EMBL" id="KAG2601067.1"/>
    </source>
</evidence>
<evidence type="ECO:0000259" key="2">
    <source>
        <dbReference type="Pfam" id="PF26130"/>
    </source>
</evidence>